<feature type="signal peptide" evidence="1">
    <location>
        <begin position="1"/>
        <end position="22"/>
    </location>
</feature>
<reference evidence="2" key="1">
    <citation type="submission" date="2016-05" db="EMBL/GenBank/DDBJ databases">
        <authorList>
            <person name="Lavstsen T."/>
            <person name="Jespersen J.S."/>
        </authorList>
    </citation>
    <scope>NUCLEOTIDE SEQUENCE</scope>
    <source>
        <tissue evidence="2">Brain</tissue>
    </source>
</reference>
<reference evidence="2" key="2">
    <citation type="submission" date="2016-06" db="EMBL/GenBank/DDBJ databases">
        <title>The genome of a short-lived fish provides insights into sex chromosome evolution and the genetic control of aging.</title>
        <authorList>
            <person name="Reichwald K."/>
            <person name="Felder M."/>
            <person name="Petzold A."/>
            <person name="Koch P."/>
            <person name="Groth M."/>
            <person name="Platzer M."/>
        </authorList>
    </citation>
    <scope>NUCLEOTIDE SEQUENCE</scope>
    <source>
        <tissue evidence="2">Brain</tissue>
    </source>
</reference>
<organism evidence="2">
    <name type="scientific">Nothobranchius furzeri</name>
    <name type="common">Turquoise killifish</name>
    <dbReference type="NCBI Taxonomy" id="105023"/>
    <lineage>
        <taxon>Eukaryota</taxon>
        <taxon>Metazoa</taxon>
        <taxon>Chordata</taxon>
        <taxon>Craniata</taxon>
        <taxon>Vertebrata</taxon>
        <taxon>Euteleostomi</taxon>
        <taxon>Actinopterygii</taxon>
        <taxon>Neopterygii</taxon>
        <taxon>Teleostei</taxon>
        <taxon>Neoteleostei</taxon>
        <taxon>Acanthomorphata</taxon>
        <taxon>Ovalentaria</taxon>
        <taxon>Atherinomorphae</taxon>
        <taxon>Cyprinodontiformes</taxon>
        <taxon>Nothobranchiidae</taxon>
        <taxon>Nothobranchius</taxon>
    </lineage>
</organism>
<keyword evidence="1" id="KW-0732">Signal</keyword>
<name>A0A1A7ZFP7_NOTFU</name>
<proteinExistence type="predicted"/>
<feature type="chain" id="PRO_5008364678" evidence="1">
    <location>
        <begin position="23"/>
        <end position="79"/>
    </location>
</feature>
<evidence type="ECO:0000313" key="2">
    <source>
        <dbReference type="EMBL" id="SBP40900.1"/>
    </source>
</evidence>
<sequence>YIYIVPASWLLCLMVYLHPVSPQYSFSTRGSSRGTLTLTSEPWREARQPQQLNPICHLSLLRTFKLDASLHSVRSRASL</sequence>
<evidence type="ECO:0000256" key="1">
    <source>
        <dbReference type="SAM" id="SignalP"/>
    </source>
</evidence>
<gene>
    <name evidence="2" type="primary">BX640584.1</name>
</gene>
<feature type="non-terminal residue" evidence="2">
    <location>
        <position position="1"/>
    </location>
</feature>
<dbReference type="EMBL" id="HADY01002415">
    <property type="protein sequence ID" value="SBP40900.1"/>
    <property type="molecule type" value="Transcribed_RNA"/>
</dbReference>
<protein>
    <submittedName>
        <fullName evidence="2">Uncharacterized protein</fullName>
    </submittedName>
</protein>
<dbReference type="AlphaFoldDB" id="A0A1A7ZFP7"/>
<accession>A0A1A7ZFP7</accession>